<organism evidence="3 4">
    <name type="scientific">Anthostomella pinea</name>
    <dbReference type="NCBI Taxonomy" id="933095"/>
    <lineage>
        <taxon>Eukaryota</taxon>
        <taxon>Fungi</taxon>
        <taxon>Dikarya</taxon>
        <taxon>Ascomycota</taxon>
        <taxon>Pezizomycotina</taxon>
        <taxon>Sordariomycetes</taxon>
        <taxon>Xylariomycetidae</taxon>
        <taxon>Xylariales</taxon>
        <taxon>Xylariaceae</taxon>
        <taxon>Anthostomella</taxon>
    </lineage>
</organism>
<keyword evidence="1" id="KW-0547">Nucleotide-binding</keyword>
<feature type="binding site" evidence="1">
    <location>
        <position position="65"/>
    </location>
    <ligand>
        <name>ATP</name>
        <dbReference type="ChEBI" id="CHEBI:30616"/>
    </ligand>
</feature>
<dbReference type="Gene3D" id="3.30.200.20">
    <property type="entry name" value="Phosphorylase Kinase, domain 1"/>
    <property type="match status" value="1"/>
</dbReference>
<protein>
    <submittedName>
        <fullName evidence="3">Uu.00g031020.m01.CDS01</fullName>
    </submittedName>
</protein>
<dbReference type="InterPro" id="IPR000719">
    <property type="entry name" value="Prot_kinase_dom"/>
</dbReference>
<accession>A0AAI8YAM5</accession>
<reference evidence="3" key="1">
    <citation type="submission" date="2023-10" db="EMBL/GenBank/DDBJ databases">
        <authorList>
            <person name="Hackl T."/>
        </authorList>
    </citation>
    <scope>NUCLEOTIDE SEQUENCE</scope>
</reference>
<dbReference type="Gene3D" id="1.10.510.10">
    <property type="entry name" value="Transferase(Phosphotransferase) domain 1"/>
    <property type="match status" value="1"/>
</dbReference>
<evidence type="ECO:0000256" key="1">
    <source>
        <dbReference type="PROSITE-ProRule" id="PRU10141"/>
    </source>
</evidence>
<evidence type="ECO:0000313" key="3">
    <source>
        <dbReference type="EMBL" id="CAJ2500249.1"/>
    </source>
</evidence>
<gene>
    <name evidence="3" type="ORF">KHLLAP_LOCUS717</name>
</gene>
<name>A0AAI8YAM5_9PEZI</name>
<dbReference type="PROSITE" id="PS00107">
    <property type="entry name" value="PROTEIN_KINASE_ATP"/>
    <property type="match status" value="1"/>
</dbReference>
<dbReference type="SUPFAM" id="SSF56112">
    <property type="entry name" value="Protein kinase-like (PK-like)"/>
    <property type="match status" value="1"/>
</dbReference>
<keyword evidence="4" id="KW-1185">Reference proteome</keyword>
<dbReference type="InterPro" id="IPR011009">
    <property type="entry name" value="Kinase-like_dom_sf"/>
</dbReference>
<keyword evidence="1" id="KW-0067">ATP-binding</keyword>
<sequence length="383" mass="42028">MATLRVGADLFLGAPNKKQVNEIRNHFNALPDFAFEEIIGRGAYGLTFRVVEKLANGKTRRLAVKRALSKESESDLRREITWMTRLGGAAHIARVLGTRNVTGGNMTNTRRGLAQLFRTRSRFLIGIEGPVLALEYLENGSLAGMYKRMCRAKTVLPNRILWSFWVCLVRACIAMAYPPDRGINATPRLEQITAGAIPGTLEHGDLHRGNIMIGLTDDFGEHGPIPGLKLIDFGTAQTDVNTHTRATPGTSWNIREMSNMMLDIIAHRTVLIETNNPVTYKGYETGASEILDVPGGGGANYPTLDEDFRDLMARCLARDQNLRPSLPAILTESLARAGKGAASYGANQALETDEAIRDVLKNLIYDASTTLPSDPIEIGWVLV</sequence>
<dbReference type="InterPro" id="IPR052751">
    <property type="entry name" value="Plant_MAPKKK"/>
</dbReference>
<dbReference type="GO" id="GO:0005524">
    <property type="term" value="F:ATP binding"/>
    <property type="evidence" value="ECO:0007669"/>
    <property type="project" value="UniProtKB-UniRule"/>
</dbReference>
<feature type="domain" description="Protein kinase" evidence="2">
    <location>
        <begin position="33"/>
        <end position="335"/>
    </location>
</feature>
<dbReference type="PANTHER" id="PTHR48011">
    <property type="entry name" value="CCR4-NOT TRANSCRIPTIONAL COMPLEX SUBUNIT CAF120-RELATED"/>
    <property type="match status" value="1"/>
</dbReference>
<dbReference type="GO" id="GO:0007165">
    <property type="term" value="P:signal transduction"/>
    <property type="evidence" value="ECO:0007669"/>
    <property type="project" value="TreeGrafter"/>
</dbReference>
<dbReference type="SMART" id="SM00220">
    <property type="entry name" value="S_TKc"/>
    <property type="match status" value="1"/>
</dbReference>
<dbReference type="PANTHER" id="PTHR48011:SF4">
    <property type="entry name" value="MITOGEN-ACTIVATED PROTEIN KINASE KINASE KINASE 19"/>
    <property type="match status" value="1"/>
</dbReference>
<comment type="caution">
    <text evidence="3">The sequence shown here is derived from an EMBL/GenBank/DDBJ whole genome shotgun (WGS) entry which is preliminary data.</text>
</comment>
<dbReference type="InterPro" id="IPR017441">
    <property type="entry name" value="Protein_kinase_ATP_BS"/>
</dbReference>
<dbReference type="EMBL" id="CAUWAG010000003">
    <property type="protein sequence ID" value="CAJ2500249.1"/>
    <property type="molecule type" value="Genomic_DNA"/>
</dbReference>
<evidence type="ECO:0000259" key="2">
    <source>
        <dbReference type="PROSITE" id="PS50011"/>
    </source>
</evidence>
<evidence type="ECO:0000313" key="4">
    <source>
        <dbReference type="Proteomes" id="UP001295740"/>
    </source>
</evidence>
<dbReference type="Proteomes" id="UP001295740">
    <property type="component" value="Unassembled WGS sequence"/>
</dbReference>
<proteinExistence type="predicted"/>
<dbReference type="GO" id="GO:0004672">
    <property type="term" value="F:protein kinase activity"/>
    <property type="evidence" value="ECO:0007669"/>
    <property type="project" value="InterPro"/>
</dbReference>
<dbReference type="AlphaFoldDB" id="A0AAI8YAM5"/>
<dbReference type="PROSITE" id="PS50011">
    <property type="entry name" value="PROTEIN_KINASE_DOM"/>
    <property type="match status" value="1"/>
</dbReference>